<dbReference type="AlphaFoldDB" id="A0A026WFR3"/>
<dbReference type="EMBL" id="KK107235">
    <property type="protein sequence ID" value="EZA54892.1"/>
    <property type="molecule type" value="Genomic_DNA"/>
</dbReference>
<proteinExistence type="predicted"/>
<evidence type="ECO:0000313" key="2">
    <source>
        <dbReference type="Proteomes" id="UP000053097"/>
    </source>
</evidence>
<organism evidence="1 2">
    <name type="scientific">Ooceraea biroi</name>
    <name type="common">Clonal raider ant</name>
    <name type="synonym">Cerapachys biroi</name>
    <dbReference type="NCBI Taxonomy" id="2015173"/>
    <lineage>
        <taxon>Eukaryota</taxon>
        <taxon>Metazoa</taxon>
        <taxon>Ecdysozoa</taxon>
        <taxon>Arthropoda</taxon>
        <taxon>Hexapoda</taxon>
        <taxon>Insecta</taxon>
        <taxon>Pterygota</taxon>
        <taxon>Neoptera</taxon>
        <taxon>Endopterygota</taxon>
        <taxon>Hymenoptera</taxon>
        <taxon>Apocrita</taxon>
        <taxon>Aculeata</taxon>
        <taxon>Formicoidea</taxon>
        <taxon>Formicidae</taxon>
        <taxon>Dorylinae</taxon>
        <taxon>Ooceraea</taxon>
    </lineage>
</organism>
<accession>A0A026WFR3</accession>
<dbReference type="Proteomes" id="UP000053097">
    <property type="component" value="Unassembled WGS sequence"/>
</dbReference>
<gene>
    <name evidence="1" type="ORF">X777_05395</name>
</gene>
<sequence length="113" mass="13031">MGHSQFGETISASLRAVLFRVTFRMCFNVDVSRKKHKRAYLRLFFAIWLLPERKEGSNFCCGPASETPLVFPVRVFTSSSFARGQQRRQRRRDVCNFAASLPRGARWTNNSLV</sequence>
<protein>
    <submittedName>
        <fullName evidence="1">Uncharacterized protein</fullName>
    </submittedName>
</protein>
<evidence type="ECO:0000313" key="1">
    <source>
        <dbReference type="EMBL" id="EZA54892.1"/>
    </source>
</evidence>
<keyword evidence="2" id="KW-1185">Reference proteome</keyword>
<name>A0A026WFR3_OOCBI</name>
<reference evidence="1 2" key="1">
    <citation type="journal article" date="2014" name="Curr. Biol.">
        <title>The genome of the clonal raider ant Cerapachys biroi.</title>
        <authorList>
            <person name="Oxley P.R."/>
            <person name="Ji L."/>
            <person name="Fetter-Pruneda I."/>
            <person name="McKenzie S.K."/>
            <person name="Li C."/>
            <person name="Hu H."/>
            <person name="Zhang G."/>
            <person name="Kronauer D.J."/>
        </authorList>
    </citation>
    <scope>NUCLEOTIDE SEQUENCE [LARGE SCALE GENOMIC DNA]</scope>
</reference>